<dbReference type="AlphaFoldDB" id="A0A160TFK1"/>
<dbReference type="Pfam" id="PF07103">
    <property type="entry name" value="DUF1365"/>
    <property type="match status" value="1"/>
</dbReference>
<organism evidence="2">
    <name type="scientific">hydrothermal vent metagenome</name>
    <dbReference type="NCBI Taxonomy" id="652676"/>
    <lineage>
        <taxon>unclassified sequences</taxon>
        <taxon>metagenomes</taxon>
        <taxon>ecological metagenomes</taxon>
    </lineage>
</organism>
<dbReference type="EMBL" id="CZQC01000063">
    <property type="protein sequence ID" value="CUS42217.1"/>
    <property type="molecule type" value="Genomic_DNA"/>
</dbReference>
<dbReference type="PANTHER" id="PTHR33973">
    <property type="entry name" value="OS07G0153300 PROTEIN"/>
    <property type="match status" value="1"/>
</dbReference>
<feature type="region of interest" description="Disordered" evidence="1">
    <location>
        <begin position="268"/>
        <end position="288"/>
    </location>
</feature>
<gene>
    <name evidence="2" type="ORF">MGWOODY_Tha1635</name>
</gene>
<protein>
    <recommendedName>
        <fullName evidence="3">DUF1365 domain-containing protein</fullName>
    </recommendedName>
</protein>
<evidence type="ECO:0000313" key="2">
    <source>
        <dbReference type="EMBL" id="CUS42217.1"/>
    </source>
</evidence>
<evidence type="ECO:0000256" key="1">
    <source>
        <dbReference type="SAM" id="MobiDB-lite"/>
    </source>
</evidence>
<feature type="compositionally biased region" description="Basic and acidic residues" evidence="1">
    <location>
        <begin position="274"/>
        <end position="288"/>
    </location>
</feature>
<proteinExistence type="predicted"/>
<reference evidence="2" key="1">
    <citation type="submission" date="2015-10" db="EMBL/GenBank/DDBJ databases">
        <authorList>
            <person name="Gilbert D.G."/>
        </authorList>
    </citation>
    <scope>NUCLEOTIDE SEQUENCE</scope>
</reference>
<dbReference type="InterPro" id="IPR010775">
    <property type="entry name" value="DUF1365"/>
</dbReference>
<sequence length="288" mass="34088">MSYLSSAIYTGWVRHRRFSPVNNQLRYKAFMVWLNLDEVDDVMQRHPFWSAKHWALAQFKRSDFYRGTEYGRVQTASDLKRCVRQAFMQETGQRVDTVCLLTNLRYFGYAINPVSFYYGYDANGNLLGILSEITNTPWNERFHYTLTTGINNGERGIAPQRMHTSSDNTRFEYRFDKVFHVSPFNPLKMEYRWVMPIPNDNLLIHMDTFNEGNKDFDATMSMQRQPMTAAMMSMVLKQFPLMTLKVLWGIYANALRLWLKKAPFYSHPENSPEDDLKQNLDTRQEYPR</sequence>
<name>A0A160TFK1_9ZZZZ</name>
<evidence type="ECO:0008006" key="3">
    <source>
        <dbReference type="Google" id="ProtNLM"/>
    </source>
</evidence>
<accession>A0A160TFK1</accession>
<dbReference type="PANTHER" id="PTHR33973:SF4">
    <property type="entry name" value="OS07G0153300 PROTEIN"/>
    <property type="match status" value="1"/>
</dbReference>